<sequence>EAGAPPGTPQARTRVVHVAGVEEATAGIAALLAPGDVVLVKGPRVTGLERVAQALTGGERQ</sequence>
<dbReference type="Proteomes" id="UP001597024">
    <property type="component" value="Unassembled WGS sequence"/>
</dbReference>
<dbReference type="GO" id="GO:0016874">
    <property type="term" value="F:ligase activity"/>
    <property type="evidence" value="ECO:0007669"/>
    <property type="project" value="UniProtKB-KW"/>
</dbReference>
<evidence type="ECO:0000313" key="2">
    <source>
        <dbReference type="Proteomes" id="UP001597024"/>
    </source>
</evidence>
<gene>
    <name evidence="1" type="ORF">ACFQ08_32195</name>
</gene>
<proteinExistence type="predicted"/>
<protein>
    <submittedName>
        <fullName evidence="1">UDP-N-acetylmuramoyl-tripeptide--D-alanyl-D-alanine ligase</fullName>
    </submittedName>
</protein>
<accession>A0ABW3E2Q6</accession>
<keyword evidence="1" id="KW-0436">Ligase</keyword>
<keyword evidence="2" id="KW-1185">Reference proteome</keyword>
<evidence type="ECO:0000313" key="1">
    <source>
        <dbReference type="EMBL" id="MFD0889220.1"/>
    </source>
</evidence>
<name>A0ABW3E2Q6_9ACTN</name>
<comment type="caution">
    <text evidence="1">The sequence shown here is derived from an EMBL/GenBank/DDBJ whole genome shotgun (WGS) entry which is preliminary data.</text>
</comment>
<dbReference type="Gene3D" id="3.90.190.20">
    <property type="entry name" value="Mur ligase, C-terminal domain"/>
    <property type="match status" value="1"/>
</dbReference>
<organism evidence="1 2">
    <name type="scientific">Streptosporangium algeriense</name>
    <dbReference type="NCBI Taxonomy" id="1682748"/>
    <lineage>
        <taxon>Bacteria</taxon>
        <taxon>Bacillati</taxon>
        <taxon>Actinomycetota</taxon>
        <taxon>Actinomycetes</taxon>
        <taxon>Streptosporangiales</taxon>
        <taxon>Streptosporangiaceae</taxon>
        <taxon>Streptosporangium</taxon>
    </lineage>
</organism>
<dbReference type="SUPFAM" id="SSF53244">
    <property type="entry name" value="MurD-like peptide ligases, peptide-binding domain"/>
    <property type="match status" value="1"/>
</dbReference>
<reference evidence="2" key="1">
    <citation type="journal article" date="2019" name="Int. J. Syst. Evol. Microbiol.">
        <title>The Global Catalogue of Microorganisms (GCM) 10K type strain sequencing project: providing services to taxonomists for standard genome sequencing and annotation.</title>
        <authorList>
            <consortium name="The Broad Institute Genomics Platform"/>
            <consortium name="The Broad Institute Genome Sequencing Center for Infectious Disease"/>
            <person name="Wu L."/>
            <person name="Ma J."/>
        </authorList>
    </citation>
    <scope>NUCLEOTIDE SEQUENCE [LARGE SCALE GENOMIC DNA]</scope>
    <source>
        <strain evidence="2">CCUG 62974</strain>
    </source>
</reference>
<feature type="non-terminal residue" evidence="1">
    <location>
        <position position="1"/>
    </location>
</feature>
<dbReference type="EMBL" id="JBHTHX010001715">
    <property type="protein sequence ID" value="MFD0889220.1"/>
    <property type="molecule type" value="Genomic_DNA"/>
</dbReference>
<dbReference type="InterPro" id="IPR036615">
    <property type="entry name" value="Mur_ligase_C_dom_sf"/>
</dbReference>